<dbReference type="SUPFAM" id="SSF159234">
    <property type="entry name" value="FomD-like"/>
    <property type="match status" value="1"/>
</dbReference>
<accession>A0A0A5GB05</accession>
<dbReference type="AlphaFoldDB" id="A0A0A5GB05"/>
<feature type="domain" description="DUF402" evidence="1">
    <location>
        <begin position="64"/>
        <end position="160"/>
    </location>
</feature>
<organism evidence="2 3">
    <name type="scientific">Pontibacillus marinus BH030004 = DSM 16465</name>
    <dbReference type="NCBI Taxonomy" id="1385511"/>
    <lineage>
        <taxon>Bacteria</taxon>
        <taxon>Bacillati</taxon>
        <taxon>Bacillota</taxon>
        <taxon>Bacilli</taxon>
        <taxon>Bacillales</taxon>
        <taxon>Bacillaceae</taxon>
        <taxon>Pontibacillus</taxon>
    </lineage>
</organism>
<reference evidence="2 3" key="1">
    <citation type="submission" date="2013-08" db="EMBL/GenBank/DDBJ databases">
        <authorList>
            <person name="Huang J."/>
            <person name="Wang G."/>
        </authorList>
    </citation>
    <scope>NUCLEOTIDE SEQUENCE [LARGE SCALE GENOMIC DNA]</scope>
    <source>
        <strain evidence="2 3">BH030004</strain>
    </source>
</reference>
<dbReference type="Gene3D" id="2.40.380.10">
    <property type="entry name" value="FomD-like"/>
    <property type="match status" value="1"/>
</dbReference>
<dbReference type="STRING" id="1385511.GCA_000425225_03013"/>
<comment type="caution">
    <text evidence="2">The sequence shown here is derived from an EMBL/GenBank/DDBJ whole genome shotgun (WGS) entry which is preliminary data.</text>
</comment>
<evidence type="ECO:0000313" key="2">
    <source>
        <dbReference type="EMBL" id="KGX88300.1"/>
    </source>
</evidence>
<protein>
    <recommendedName>
        <fullName evidence="1">DUF402 domain-containing protein</fullName>
    </recommendedName>
</protein>
<dbReference type="PANTHER" id="PTHR41271:SF1">
    <property type="entry name" value="DUF402 DOMAIN-CONTAINING PROTEIN"/>
    <property type="match status" value="1"/>
</dbReference>
<dbReference type="InterPro" id="IPR035930">
    <property type="entry name" value="FomD-like_sf"/>
</dbReference>
<dbReference type="OrthoDB" id="2002222at2"/>
<dbReference type="PANTHER" id="PTHR41271">
    <property type="entry name" value="DUF402 DOMAIN-CONTAINING PROTEIN"/>
    <property type="match status" value="1"/>
</dbReference>
<dbReference type="Proteomes" id="UP000030403">
    <property type="component" value="Unassembled WGS sequence"/>
</dbReference>
<dbReference type="RefSeq" id="WP_027446654.1">
    <property type="nucleotide sequence ID" value="NZ_AULJ01000038.1"/>
</dbReference>
<dbReference type="eggNOG" id="COG2306">
    <property type="taxonomic scope" value="Bacteria"/>
</dbReference>
<gene>
    <name evidence="2" type="ORF">N783_08590</name>
</gene>
<sequence length="177" mass="20622">MKVKYADRSHWNRVKERSFSVHHENSESFQGAVAVLHIHKVQTRLVIPYEDSNICIADDGYVWVQHFPKGEHFTVTAMINQNGNVVQWYIDMIHAYGETEDGIPWYEDLYLDVVALPNGGYYTLDHDELDAAWRLGDITREQYDLALRTHRKVTSLLELGQFDILREAEKWVGSDEI</sequence>
<dbReference type="EMBL" id="AVPF01000020">
    <property type="protein sequence ID" value="KGX88300.1"/>
    <property type="molecule type" value="Genomic_DNA"/>
</dbReference>
<evidence type="ECO:0000259" key="1">
    <source>
        <dbReference type="Pfam" id="PF04167"/>
    </source>
</evidence>
<proteinExistence type="predicted"/>
<dbReference type="InterPro" id="IPR007295">
    <property type="entry name" value="DUF402"/>
</dbReference>
<evidence type="ECO:0000313" key="3">
    <source>
        <dbReference type="Proteomes" id="UP000030403"/>
    </source>
</evidence>
<keyword evidence="3" id="KW-1185">Reference proteome</keyword>
<name>A0A0A5GB05_9BACI</name>
<dbReference type="Pfam" id="PF04167">
    <property type="entry name" value="DUF402"/>
    <property type="match status" value="1"/>
</dbReference>